<keyword evidence="2" id="KW-1185">Reference proteome</keyword>
<accession>A0A4Q9YRY5</accession>
<proteinExistence type="predicted"/>
<evidence type="ECO:0000313" key="1">
    <source>
        <dbReference type="EMBL" id="TBX66145.1"/>
    </source>
</evidence>
<sequence length="143" mass="17343">MIKINKPSMVFTTKALLRYTGTNYNYLQEKRFEKMVIIEREYNLREDLIVQHTMFDGTQIMFSMISGKLYIKENGYYELKEGQNFCDFILFWDEKFMVFEGNISYMNNVNDNFKYKEDFKATMILPYDKHLLKIWEENNKLIG</sequence>
<evidence type="ECO:0000313" key="2">
    <source>
        <dbReference type="Proteomes" id="UP000293300"/>
    </source>
</evidence>
<name>A0A4Q9YRY5_9FLAO</name>
<protein>
    <submittedName>
        <fullName evidence="1">Uncharacterized protein</fullName>
    </submittedName>
</protein>
<dbReference type="RefSeq" id="WP_131476717.1">
    <property type="nucleotide sequence ID" value="NZ_SJPE01000015.1"/>
</dbReference>
<dbReference type="EMBL" id="SJPE01000015">
    <property type="protein sequence ID" value="TBX66145.1"/>
    <property type="molecule type" value="Genomic_DNA"/>
</dbReference>
<reference evidence="1 2" key="1">
    <citation type="submission" date="2019-02" db="EMBL/GenBank/DDBJ databases">
        <title>Flavobacterium sp. RD-2-33 isolated from forest soil.</title>
        <authorList>
            <person name="Chaudhary D.K."/>
        </authorList>
    </citation>
    <scope>NUCLEOTIDE SEQUENCE [LARGE SCALE GENOMIC DNA]</scope>
    <source>
        <strain evidence="1 2">RD-2-33</strain>
    </source>
</reference>
<dbReference type="AlphaFoldDB" id="A0A4Q9YRY5"/>
<gene>
    <name evidence="1" type="ORF">EZL74_11195</name>
</gene>
<dbReference type="OrthoDB" id="9959629at2"/>
<comment type="caution">
    <text evidence="1">The sequence shown here is derived from an EMBL/GenBank/DDBJ whole genome shotgun (WGS) entry which is preliminary data.</text>
</comment>
<organism evidence="1 2">
    <name type="scientific">Flavobacterium silvisoli</name>
    <dbReference type="NCBI Taxonomy" id="2529433"/>
    <lineage>
        <taxon>Bacteria</taxon>
        <taxon>Pseudomonadati</taxon>
        <taxon>Bacteroidota</taxon>
        <taxon>Flavobacteriia</taxon>
        <taxon>Flavobacteriales</taxon>
        <taxon>Flavobacteriaceae</taxon>
        <taxon>Flavobacterium</taxon>
    </lineage>
</organism>
<dbReference type="Proteomes" id="UP000293300">
    <property type="component" value="Unassembled WGS sequence"/>
</dbReference>